<dbReference type="EMBL" id="FOEP01000007">
    <property type="protein sequence ID" value="SEQ47694.1"/>
    <property type="molecule type" value="Genomic_DNA"/>
</dbReference>
<reference evidence="1 2" key="1">
    <citation type="submission" date="2016-10" db="EMBL/GenBank/DDBJ databases">
        <authorList>
            <person name="de Groot N.N."/>
        </authorList>
    </citation>
    <scope>NUCLEOTIDE SEQUENCE [LARGE SCALE GENOMIC DNA]</scope>
    <source>
        <strain evidence="1 2">DSM 22007</strain>
    </source>
</reference>
<organism evidence="1 2">
    <name type="scientific">Thalassovita taeanensis</name>
    <dbReference type="NCBI Taxonomy" id="657014"/>
    <lineage>
        <taxon>Bacteria</taxon>
        <taxon>Pseudomonadati</taxon>
        <taxon>Pseudomonadota</taxon>
        <taxon>Alphaproteobacteria</taxon>
        <taxon>Rhodobacterales</taxon>
        <taxon>Roseobacteraceae</taxon>
        <taxon>Thalassovita</taxon>
    </lineage>
</organism>
<evidence type="ECO:0008006" key="3">
    <source>
        <dbReference type="Google" id="ProtNLM"/>
    </source>
</evidence>
<sequence>MITEIVTFEINKDMGRERVVALFEQSAEIWRAHPKLHRKNYLYDPKAGIAGGVYTWDSVADAQEAHGEAFLVRVAETFGSTPRFQYFETPVVVQNRPVSD</sequence>
<dbReference type="SUPFAM" id="SSF54909">
    <property type="entry name" value="Dimeric alpha+beta barrel"/>
    <property type="match status" value="1"/>
</dbReference>
<dbReference type="InterPro" id="IPR011008">
    <property type="entry name" value="Dimeric_a/b-barrel"/>
</dbReference>
<keyword evidence="2" id="KW-1185">Reference proteome</keyword>
<name>A0A1H9GC79_9RHOB</name>
<dbReference type="Proteomes" id="UP000198634">
    <property type="component" value="Unassembled WGS sequence"/>
</dbReference>
<evidence type="ECO:0000313" key="2">
    <source>
        <dbReference type="Proteomes" id="UP000198634"/>
    </source>
</evidence>
<dbReference type="RefSeq" id="WP_090270028.1">
    <property type="nucleotide sequence ID" value="NZ_FOEP01000007.1"/>
</dbReference>
<dbReference type="Gene3D" id="3.30.70.100">
    <property type="match status" value="1"/>
</dbReference>
<proteinExistence type="predicted"/>
<dbReference type="AlphaFoldDB" id="A0A1H9GC79"/>
<dbReference type="OrthoDB" id="2065010at2"/>
<evidence type="ECO:0000313" key="1">
    <source>
        <dbReference type="EMBL" id="SEQ47694.1"/>
    </source>
</evidence>
<gene>
    <name evidence="1" type="ORF">SAMN04488092_107121</name>
</gene>
<dbReference type="STRING" id="657014.SAMN04488092_107121"/>
<protein>
    <recommendedName>
        <fullName evidence="3">Monooxygenase</fullName>
    </recommendedName>
</protein>
<accession>A0A1H9GC79</accession>